<dbReference type="CDD" id="cd08422">
    <property type="entry name" value="PBP2_CrgA_like"/>
    <property type="match status" value="1"/>
</dbReference>
<keyword evidence="8" id="KW-1185">Reference proteome</keyword>
<dbReference type="InterPro" id="IPR005119">
    <property type="entry name" value="LysR_subst-bd"/>
</dbReference>
<name>A0ABN1CFM2_9BURK</name>
<dbReference type="Pfam" id="PF03466">
    <property type="entry name" value="LysR_substrate"/>
    <property type="match status" value="1"/>
</dbReference>
<evidence type="ECO:0000259" key="6">
    <source>
        <dbReference type="PROSITE" id="PS50931"/>
    </source>
</evidence>
<dbReference type="SUPFAM" id="SSF46785">
    <property type="entry name" value="Winged helix' DNA-binding domain"/>
    <property type="match status" value="1"/>
</dbReference>
<keyword evidence="2" id="KW-0805">Transcription regulation</keyword>
<evidence type="ECO:0000256" key="5">
    <source>
        <dbReference type="SAM" id="MobiDB-lite"/>
    </source>
</evidence>
<accession>A0ABN1CFM2</accession>
<dbReference type="InterPro" id="IPR000847">
    <property type="entry name" value="LysR_HTH_N"/>
</dbReference>
<dbReference type="RefSeq" id="WP_343928063.1">
    <property type="nucleotide sequence ID" value="NZ_BAAAEN010000017.1"/>
</dbReference>
<dbReference type="InterPro" id="IPR036388">
    <property type="entry name" value="WH-like_DNA-bd_sf"/>
</dbReference>
<protein>
    <submittedName>
        <fullName evidence="7">LysR family transcriptional regulator</fullName>
    </submittedName>
</protein>
<sequence length="337" mass="36145">MDLISSLLAFLRVAETGSFSVVANERGVTQPAVSRQVRALEEHVGMRLVQRSTTGVVLTEEGRNLLPAARSLVEAAESLSVSASPDQARPTGKVRLSLPAPLALHICNHARGLLDSHPNLSLDMVVRDSTSNLIEDGLDLEVRLGPIDDSSLISRRVGMTSAFLVAAPSYLAGRPALRSPQDLRHHECVVYSRWGKDDTWWFEAAEGQFSVNVPCRLRANNASAVHQAVLGGNGIAILSHLMVADDLHAGRLVSLLPEFPPARLPLYIVYPSRRNLPLRTRVVIEFIAELLRADPAMRDRTPWPGPAGGLPPAGNGQGAVGAALTSVEAAGRGADRC</sequence>
<feature type="domain" description="HTH lysR-type" evidence="6">
    <location>
        <begin position="1"/>
        <end position="59"/>
    </location>
</feature>
<dbReference type="InterPro" id="IPR036390">
    <property type="entry name" value="WH_DNA-bd_sf"/>
</dbReference>
<evidence type="ECO:0000256" key="2">
    <source>
        <dbReference type="ARBA" id="ARBA00023015"/>
    </source>
</evidence>
<dbReference type="SUPFAM" id="SSF53850">
    <property type="entry name" value="Periplasmic binding protein-like II"/>
    <property type="match status" value="1"/>
</dbReference>
<organism evidence="7 8">
    <name type="scientific">Pigmentiphaga daeguensis</name>
    <dbReference type="NCBI Taxonomy" id="414049"/>
    <lineage>
        <taxon>Bacteria</taxon>
        <taxon>Pseudomonadati</taxon>
        <taxon>Pseudomonadota</taxon>
        <taxon>Betaproteobacteria</taxon>
        <taxon>Burkholderiales</taxon>
        <taxon>Alcaligenaceae</taxon>
        <taxon>Pigmentiphaga</taxon>
    </lineage>
</organism>
<dbReference type="Pfam" id="PF00126">
    <property type="entry name" value="HTH_1"/>
    <property type="match status" value="1"/>
</dbReference>
<dbReference type="Gene3D" id="1.10.10.10">
    <property type="entry name" value="Winged helix-like DNA-binding domain superfamily/Winged helix DNA-binding domain"/>
    <property type="match status" value="1"/>
</dbReference>
<gene>
    <name evidence="7" type="ORF">GCM10009097_39600</name>
</gene>
<comment type="similarity">
    <text evidence="1">Belongs to the LysR transcriptional regulatory family.</text>
</comment>
<evidence type="ECO:0000256" key="4">
    <source>
        <dbReference type="ARBA" id="ARBA00023163"/>
    </source>
</evidence>
<evidence type="ECO:0000256" key="3">
    <source>
        <dbReference type="ARBA" id="ARBA00023125"/>
    </source>
</evidence>
<keyword evidence="4" id="KW-0804">Transcription</keyword>
<keyword evidence="3" id="KW-0238">DNA-binding</keyword>
<comment type="caution">
    <text evidence="7">The sequence shown here is derived from an EMBL/GenBank/DDBJ whole genome shotgun (WGS) entry which is preliminary data.</text>
</comment>
<dbReference type="Gene3D" id="3.40.190.290">
    <property type="match status" value="1"/>
</dbReference>
<evidence type="ECO:0000313" key="8">
    <source>
        <dbReference type="Proteomes" id="UP001501706"/>
    </source>
</evidence>
<dbReference type="PROSITE" id="PS50931">
    <property type="entry name" value="HTH_LYSR"/>
    <property type="match status" value="1"/>
</dbReference>
<dbReference type="EMBL" id="BAAAEN010000017">
    <property type="protein sequence ID" value="GAA0518198.1"/>
    <property type="molecule type" value="Genomic_DNA"/>
</dbReference>
<dbReference type="PANTHER" id="PTHR30537:SF5">
    <property type="entry name" value="HTH-TYPE TRANSCRIPTIONAL ACTIVATOR TTDR-RELATED"/>
    <property type="match status" value="1"/>
</dbReference>
<evidence type="ECO:0000256" key="1">
    <source>
        <dbReference type="ARBA" id="ARBA00009437"/>
    </source>
</evidence>
<dbReference type="Proteomes" id="UP001501706">
    <property type="component" value="Unassembled WGS sequence"/>
</dbReference>
<dbReference type="PANTHER" id="PTHR30537">
    <property type="entry name" value="HTH-TYPE TRANSCRIPTIONAL REGULATOR"/>
    <property type="match status" value="1"/>
</dbReference>
<reference evidence="7 8" key="1">
    <citation type="journal article" date="2019" name="Int. J. Syst. Evol. Microbiol.">
        <title>The Global Catalogue of Microorganisms (GCM) 10K type strain sequencing project: providing services to taxonomists for standard genome sequencing and annotation.</title>
        <authorList>
            <consortium name="The Broad Institute Genomics Platform"/>
            <consortium name="The Broad Institute Genome Sequencing Center for Infectious Disease"/>
            <person name="Wu L."/>
            <person name="Ma J."/>
        </authorList>
    </citation>
    <scope>NUCLEOTIDE SEQUENCE [LARGE SCALE GENOMIC DNA]</scope>
    <source>
        <strain evidence="7 8">JCM 14330</strain>
    </source>
</reference>
<feature type="region of interest" description="Disordered" evidence="5">
    <location>
        <begin position="298"/>
        <end position="319"/>
    </location>
</feature>
<proteinExistence type="inferred from homology"/>
<dbReference type="PRINTS" id="PR00039">
    <property type="entry name" value="HTHLYSR"/>
</dbReference>
<dbReference type="InterPro" id="IPR058163">
    <property type="entry name" value="LysR-type_TF_proteobact-type"/>
</dbReference>
<evidence type="ECO:0000313" key="7">
    <source>
        <dbReference type="EMBL" id="GAA0518198.1"/>
    </source>
</evidence>